<evidence type="ECO:0000259" key="2">
    <source>
        <dbReference type="Pfam" id="PF19291"/>
    </source>
</evidence>
<evidence type="ECO:0000313" key="3">
    <source>
        <dbReference type="EMBL" id="GAA4611808.1"/>
    </source>
</evidence>
<dbReference type="PANTHER" id="PTHR31616">
    <property type="entry name" value="TREHALASE"/>
    <property type="match status" value="1"/>
</dbReference>
<dbReference type="InterPro" id="IPR011613">
    <property type="entry name" value="GH15-like"/>
</dbReference>
<dbReference type="Pfam" id="PF19291">
    <property type="entry name" value="TREH_N"/>
    <property type="match status" value="1"/>
</dbReference>
<dbReference type="InterPro" id="IPR045582">
    <property type="entry name" value="Trehalase-like_N"/>
</dbReference>
<dbReference type="PANTHER" id="PTHR31616:SF10">
    <property type="entry name" value="TREHALASE"/>
    <property type="match status" value="1"/>
</dbReference>
<comment type="caution">
    <text evidence="3">The sequence shown here is derived from an EMBL/GenBank/DDBJ whole genome shotgun (WGS) entry which is preliminary data.</text>
</comment>
<evidence type="ECO:0000259" key="1">
    <source>
        <dbReference type="Pfam" id="PF00723"/>
    </source>
</evidence>
<feature type="domain" description="GH15-like" evidence="1">
    <location>
        <begin position="192"/>
        <end position="314"/>
    </location>
</feature>
<keyword evidence="4" id="KW-1185">Reference proteome</keyword>
<sequence length="322" mass="35334">MTGQDVTSPHVLREYSLIADGERGAVIGPQGDVAWMCFPSWESPAIFGGLVGTRGRYSVHPGDEWRVWGGYYEEGSLIWRSRWVTGDGVVECRQALALPARRDRAVLLRRLKAVRGRACFRAHLEPHAGFGADKVTGLRAEDGVWSARSGPVHLHWTGAAQAAENGGGLVLELELAEPAGRQLEHLRRAPDDDRIDASLLIPPVRGALPADDPRTVATLDAVRDQLVDDGFVYRYQIDDRPLGAAEGAFMLCGFFLALAEQQQGRTAQAVRRFERIRSGCGTTGLFTEEYDIRQRQLRANLPQALVHALFLETAARLGVCSA</sequence>
<dbReference type="Gene3D" id="1.50.10.10">
    <property type="match status" value="1"/>
</dbReference>
<dbReference type="Pfam" id="PF00723">
    <property type="entry name" value="Glyco_hydro_15"/>
    <property type="match status" value="1"/>
</dbReference>
<dbReference type="Proteomes" id="UP001500212">
    <property type="component" value="Unassembled WGS sequence"/>
</dbReference>
<dbReference type="SUPFAM" id="SSF48208">
    <property type="entry name" value="Six-hairpin glycosidases"/>
    <property type="match status" value="1"/>
</dbReference>
<protein>
    <submittedName>
        <fullName evidence="3">Uncharacterized protein</fullName>
    </submittedName>
</protein>
<dbReference type="InterPro" id="IPR012341">
    <property type="entry name" value="6hp_glycosidase-like_sf"/>
</dbReference>
<name>A0ABP8TRE1_9ACTN</name>
<dbReference type="InterPro" id="IPR008928">
    <property type="entry name" value="6-hairpin_glycosidase_sf"/>
</dbReference>
<dbReference type="RefSeq" id="WP_345359136.1">
    <property type="nucleotide sequence ID" value="NZ_BAABHJ010000018.1"/>
</dbReference>
<organism evidence="3 4">
    <name type="scientific">Actinoallomurus liliacearum</name>
    <dbReference type="NCBI Taxonomy" id="1080073"/>
    <lineage>
        <taxon>Bacteria</taxon>
        <taxon>Bacillati</taxon>
        <taxon>Actinomycetota</taxon>
        <taxon>Actinomycetes</taxon>
        <taxon>Streptosporangiales</taxon>
        <taxon>Thermomonosporaceae</taxon>
        <taxon>Actinoallomurus</taxon>
    </lineage>
</organism>
<reference evidence="4" key="1">
    <citation type="journal article" date="2019" name="Int. J. Syst. Evol. Microbiol.">
        <title>The Global Catalogue of Microorganisms (GCM) 10K type strain sequencing project: providing services to taxonomists for standard genome sequencing and annotation.</title>
        <authorList>
            <consortium name="The Broad Institute Genomics Platform"/>
            <consortium name="The Broad Institute Genome Sequencing Center for Infectious Disease"/>
            <person name="Wu L."/>
            <person name="Ma J."/>
        </authorList>
    </citation>
    <scope>NUCLEOTIDE SEQUENCE [LARGE SCALE GENOMIC DNA]</scope>
    <source>
        <strain evidence="4">JCM 17938</strain>
    </source>
</reference>
<gene>
    <name evidence="3" type="ORF">GCM10023195_50210</name>
</gene>
<dbReference type="EMBL" id="BAABHJ010000018">
    <property type="protein sequence ID" value="GAA4611808.1"/>
    <property type="molecule type" value="Genomic_DNA"/>
</dbReference>
<accession>A0ABP8TRE1</accession>
<proteinExistence type="predicted"/>
<evidence type="ECO:0000313" key="4">
    <source>
        <dbReference type="Proteomes" id="UP001500212"/>
    </source>
</evidence>
<feature type="domain" description="Trehalase-like N-terminal" evidence="2">
    <location>
        <begin position="12"/>
        <end position="158"/>
    </location>
</feature>